<evidence type="ECO:0000256" key="10">
    <source>
        <dbReference type="SAM" id="SignalP"/>
    </source>
</evidence>
<evidence type="ECO:0000256" key="3">
    <source>
        <dbReference type="ARBA" id="ARBA00022723"/>
    </source>
</evidence>
<dbReference type="InterPro" id="IPR008972">
    <property type="entry name" value="Cupredoxin"/>
</dbReference>
<dbReference type="Pfam" id="PF07731">
    <property type="entry name" value="Cu-oxidase_2"/>
    <property type="match status" value="1"/>
</dbReference>
<protein>
    <recommendedName>
        <fullName evidence="6">Multicopper oxidase CueO</fullName>
        <ecNumber evidence="5">1.16.3.4</ecNumber>
    </recommendedName>
    <alternativeName>
        <fullName evidence="7">Copper efflux oxidase</fullName>
    </alternativeName>
    <alternativeName>
        <fullName evidence="8">Cuprous oxidase</fullName>
    </alternativeName>
</protein>
<gene>
    <name evidence="13" type="ORF">GCM10023200_14720</name>
</gene>
<proteinExistence type="inferred from homology"/>
<dbReference type="InterPro" id="IPR002355">
    <property type="entry name" value="Cu_oxidase_Cu_BS"/>
</dbReference>
<evidence type="ECO:0000313" key="14">
    <source>
        <dbReference type="Proteomes" id="UP001500928"/>
    </source>
</evidence>
<dbReference type="CDD" id="cd13867">
    <property type="entry name" value="CuRO_2_CueO_FtsP"/>
    <property type="match status" value="1"/>
</dbReference>
<dbReference type="EC" id="1.16.3.4" evidence="5"/>
<dbReference type="InterPro" id="IPR045087">
    <property type="entry name" value="Cu-oxidase_fam"/>
</dbReference>
<evidence type="ECO:0000256" key="9">
    <source>
        <dbReference type="ARBA" id="ARBA00048092"/>
    </source>
</evidence>
<dbReference type="Proteomes" id="UP001500928">
    <property type="component" value="Unassembled WGS sequence"/>
</dbReference>
<keyword evidence="4" id="KW-0560">Oxidoreductase</keyword>
<dbReference type="PROSITE" id="PS00080">
    <property type="entry name" value="MULTICOPPER_OXIDASE2"/>
    <property type="match status" value="1"/>
</dbReference>
<feature type="domain" description="Plastocyanin-like" evidence="11">
    <location>
        <begin position="368"/>
        <end position="472"/>
    </location>
</feature>
<sequence>MSPLSRRRFLGATLAAGAATGLLAAGCSLDAPLVRSPAPARPLAIPPLAPSTRDAAGRRVVELVAAPGVAAFLPGVATPTWGYGGLPFGGPTLRARRGEDVVLRVTNRLPETTTTHWHGATLPARCDGGPHQPIAPGATWDAAWRIDQPAATLWYHPHPHGATERHVHRGLAGLFLVDDDVPVALPDRYGVDDVPLVLTDRSFTPDGRFDEAHRNAVGLLGDTVLVNGTVAPWFTATTTRVRLRVLNASPARSYRLAVDDGAPVALVGTDGGLLPAPRTVTDVVLTPGERAEVVVDVTPGRPRRLRSLPHDLGAVNGVARAAGGDDAFDLLELRPAARLDPSPPVPAVLSREVPLDERAVSRTRGFVLRGDRINGRAMDLTRVDEVVPAAALELWEITNRHTLPHNLHVHDARMQVLGPGPRAWKDTVAVAPGTTVRTLVRVGPYTDPARPYMIHCHLLRHEDAGMMLQYLVVGPGQAPATVLGGHDHG</sequence>
<dbReference type="InterPro" id="IPR011706">
    <property type="entry name" value="Cu-oxidase_C"/>
</dbReference>
<accession>A0ABP9AL14</accession>
<dbReference type="PANTHER" id="PTHR48267">
    <property type="entry name" value="CUPREDOXIN SUPERFAMILY PROTEIN"/>
    <property type="match status" value="1"/>
</dbReference>
<comment type="similarity">
    <text evidence="1">Belongs to the multicopper oxidase family.</text>
</comment>
<dbReference type="PROSITE" id="PS51257">
    <property type="entry name" value="PROKAR_LIPOPROTEIN"/>
    <property type="match status" value="1"/>
</dbReference>
<reference evidence="14" key="1">
    <citation type="journal article" date="2019" name="Int. J. Syst. Evol. Microbiol.">
        <title>The Global Catalogue of Microorganisms (GCM) 10K type strain sequencing project: providing services to taxonomists for standard genome sequencing and annotation.</title>
        <authorList>
            <consortium name="The Broad Institute Genomics Platform"/>
            <consortium name="The Broad Institute Genome Sequencing Center for Infectious Disease"/>
            <person name="Wu L."/>
            <person name="Ma J."/>
        </authorList>
    </citation>
    <scope>NUCLEOTIDE SEQUENCE [LARGE SCALE GENOMIC DNA]</scope>
    <source>
        <strain evidence="14">JCM 17979</strain>
    </source>
</reference>
<evidence type="ECO:0000256" key="7">
    <source>
        <dbReference type="ARBA" id="ARBA00042896"/>
    </source>
</evidence>
<feature type="domain" description="Plastocyanin-like" evidence="12">
    <location>
        <begin position="73"/>
        <end position="180"/>
    </location>
</feature>
<dbReference type="EMBL" id="BAABHO010000008">
    <property type="protein sequence ID" value="GAA4782292.1"/>
    <property type="molecule type" value="Genomic_DNA"/>
</dbReference>
<evidence type="ECO:0000256" key="6">
    <source>
        <dbReference type="ARBA" id="ARBA00041027"/>
    </source>
</evidence>
<organism evidence="13 14">
    <name type="scientific">Actinomycetospora chlora</name>
    <dbReference type="NCBI Taxonomy" id="663608"/>
    <lineage>
        <taxon>Bacteria</taxon>
        <taxon>Bacillati</taxon>
        <taxon>Actinomycetota</taxon>
        <taxon>Actinomycetes</taxon>
        <taxon>Pseudonocardiales</taxon>
        <taxon>Pseudonocardiaceae</taxon>
        <taxon>Actinomycetospora</taxon>
    </lineage>
</organism>
<dbReference type="RefSeq" id="WP_345412428.1">
    <property type="nucleotide sequence ID" value="NZ_BAABHO010000008.1"/>
</dbReference>
<keyword evidence="10" id="KW-0732">Signal</keyword>
<dbReference type="PROSITE" id="PS51318">
    <property type="entry name" value="TAT"/>
    <property type="match status" value="1"/>
</dbReference>
<dbReference type="PANTHER" id="PTHR48267:SF1">
    <property type="entry name" value="BILIRUBIN OXIDASE"/>
    <property type="match status" value="1"/>
</dbReference>
<evidence type="ECO:0000256" key="4">
    <source>
        <dbReference type="ARBA" id="ARBA00023002"/>
    </source>
</evidence>
<evidence type="ECO:0000259" key="12">
    <source>
        <dbReference type="Pfam" id="PF07732"/>
    </source>
</evidence>
<evidence type="ECO:0000259" key="11">
    <source>
        <dbReference type="Pfam" id="PF07731"/>
    </source>
</evidence>
<keyword evidence="14" id="KW-1185">Reference proteome</keyword>
<dbReference type="Gene3D" id="2.60.40.420">
    <property type="entry name" value="Cupredoxins - blue copper proteins"/>
    <property type="match status" value="3"/>
</dbReference>
<evidence type="ECO:0000313" key="13">
    <source>
        <dbReference type="EMBL" id="GAA4782292.1"/>
    </source>
</evidence>
<evidence type="ECO:0000256" key="5">
    <source>
        <dbReference type="ARBA" id="ARBA00038978"/>
    </source>
</evidence>
<dbReference type="CDD" id="cd04232">
    <property type="entry name" value="CuRO_1_CueO_FtsP"/>
    <property type="match status" value="1"/>
</dbReference>
<comment type="subunit">
    <text evidence="2">Monomer.</text>
</comment>
<dbReference type="InterPro" id="IPR006311">
    <property type="entry name" value="TAT_signal"/>
</dbReference>
<comment type="caution">
    <text evidence="13">The sequence shown here is derived from an EMBL/GenBank/DDBJ whole genome shotgun (WGS) entry which is preliminary data.</text>
</comment>
<name>A0ABP9AL14_9PSEU</name>
<evidence type="ECO:0000256" key="2">
    <source>
        <dbReference type="ARBA" id="ARBA00011245"/>
    </source>
</evidence>
<dbReference type="Pfam" id="PF07732">
    <property type="entry name" value="Cu-oxidase_3"/>
    <property type="match status" value="1"/>
</dbReference>
<evidence type="ECO:0000256" key="8">
    <source>
        <dbReference type="ARBA" id="ARBA00043090"/>
    </source>
</evidence>
<dbReference type="InterPro" id="IPR011707">
    <property type="entry name" value="Cu-oxidase-like_N"/>
</dbReference>
<evidence type="ECO:0000256" key="1">
    <source>
        <dbReference type="ARBA" id="ARBA00010609"/>
    </source>
</evidence>
<feature type="chain" id="PRO_5047401180" description="Multicopper oxidase CueO" evidence="10">
    <location>
        <begin position="25"/>
        <end position="489"/>
    </location>
</feature>
<feature type="signal peptide" evidence="10">
    <location>
        <begin position="1"/>
        <end position="24"/>
    </location>
</feature>
<keyword evidence="3" id="KW-0479">Metal-binding</keyword>
<comment type="catalytic activity">
    <reaction evidence="9">
        <text>4 Cu(+) + O2 + 4 H(+) = 4 Cu(2+) + 2 H2O</text>
        <dbReference type="Rhea" id="RHEA:30083"/>
        <dbReference type="ChEBI" id="CHEBI:15377"/>
        <dbReference type="ChEBI" id="CHEBI:15378"/>
        <dbReference type="ChEBI" id="CHEBI:15379"/>
        <dbReference type="ChEBI" id="CHEBI:29036"/>
        <dbReference type="ChEBI" id="CHEBI:49552"/>
        <dbReference type="EC" id="1.16.3.4"/>
    </reaction>
    <physiologicalReaction direction="left-to-right" evidence="9">
        <dbReference type="Rhea" id="RHEA:30084"/>
    </physiologicalReaction>
</comment>
<dbReference type="SUPFAM" id="SSF49503">
    <property type="entry name" value="Cupredoxins"/>
    <property type="match status" value="3"/>
</dbReference>